<evidence type="ECO:0000313" key="2">
    <source>
        <dbReference type="Proteomes" id="UP001066276"/>
    </source>
</evidence>
<dbReference type="EMBL" id="JANPWB010000008">
    <property type="protein sequence ID" value="KAJ1164792.1"/>
    <property type="molecule type" value="Genomic_DNA"/>
</dbReference>
<dbReference type="AlphaFoldDB" id="A0AAV7SL96"/>
<gene>
    <name evidence="1" type="ORF">NDU88_005226</name>
</gene>
<dbReference type="Proteomes" id="UP001066276">
    <property type="component" value="Chromosome 4_2"/>
</dbReference>
<comment type="caution">
    <text evidence="1">The sequence shown here is derived from an EMBL/GenBank/DDBJ whole genome shotgun (WGS) entry which is preliminary data.</text>
</comment>
<protein>
    <submittedName>
        <fullName evidence="1">Uncharacterized protein</fullName>
    </submittedName>
</protein>
<name>A0AAV7SL96_PLEWA</name>
<proteinExistence type="predicted"/>
<reference evidence="1" key="1">
    <citation type="journal article" date="2022" name="bioRxiv">
        <title>Sequencing and chromosome-scale assembly of the giantPleurodeles waltlgenome.</title>
        <authorList>
            <person name="Brown T."/>
            <person name="Elewa A."/>
            <person name="Iarovenko S."/>
            <person name="Subramanian E."/>
            <person name="Araus A.J."/>
            <person name="Petzold A."/>
            <person name="Susuki M."/>
            <person name="Suzuki K.-i.T."/>
            <person name="Hayashi T."/>
            <person name="Toyoda A."/>
            <person name="Oliveira C."/>
            <person name="Osipova E."/>
            <person name="Leigh N.D."/>
            <person name="Simon A."/>
            <person name="Yun M.H."/>
        </authorList>
    </citation>
    <scope>NUCLEOTIDE SEQUENCE</scope>
    <source>
        <strain evidence="1">20211129_DDA</strain>
        <tissue evidence="1">Liver</tissue>
    </source>
</reference>
<keyword evidence="2" id="KW-1185">Reference proteome</keyword>
<evidence type="ECO:0000313" key="1">
    <source>
        <dbReference type="EMBL" id="KAJ1164792.1"/>
    </source>
</evidence>
<organism evidence="1 2">
    <name type="scientific">Pleurodeles waltl</name>
    <name type="common">Iberian ribbed newt</name>
    <dbReference type="NCBI Taxonomy" id="8319"/>
    <lineage>
        <taxon>Eukaryota</taxon>
        <taxon>Metazoa</taxon>
        <taxon>Chordata</taxon>
        <taxon>Craniata</taxon>
        <taxon>Vertebrata</taxon>
        <taxon>Euteleostomi</taxon>
        <taxon>Amphibia</taxon>
        <taxon>Batrachia</taxon>
        <taxon>Caudata</taxon>
        <taxon>Salamandroidea</taxon>
        <taxon>Salamandridae</taxon>
        <taxon>Pleurodelinae</taxon>
        <taxon>Pleurodeles</taxon>
    </lineage>
</organism>
<sequence length="166" mass="17643">MMGARHSPLVLGFGCGRSVGHGKSGCVELRRAGLVVPSGAVRNAVCSRTAVIQGPPGAASELLSAAQHCNQSDVIGFTEALNQHGCSDSTRHTLVPREGPCVPLSATKRECPVSAALNSEVSQLLSAQMVQPEERMQREACWCVQKHTLRIEVTGGVVRWFKVKGD</sequence>
<accession>A0AAV7SL96</accession>